<evidence type="ECO:0000313" key="3">
    <source>
        <dbReference type="Proteomes" id="UP000325243"/>
    </source>
</evidence>
<accession>A0A5S4V6B7</accession>
<comment type="caution">
    <text evidence="2">The sequence shown here is derived from an EMBL/GenBank/DDBJ whole genome shotgun (WGS) entry which is preliminary data.</text>
</comment>
<dbReference type="RefSeq" id="WP_148732294.1">
    <property type="nucleotide sequence ID" value="NZ_VSSB01000001.1"/>
</dbReference>
<dbReference type="EMBL" id="VSSB01000001">
    <property type="protein sequence ID" value="TYL52831.1"/>
    <property type="molecule type" value="Genomic_DNA"/>
</dbReference>
<dbReference type="SUPFAM" id="SSF54427">
    <property type="entry name" value="NTF2-like"/>
    <property type="match status" value="1"/>
</dbReference>
<keyword evidence="3" id="KW-1185">Reference proteome</keyword>
<sequence>MTDREPDEQEVLAAADAIVDAFAATDGERYFATFAPEASFVFHTESDRLDDRATYERLWAEWIESGWRVTSCTSSNRHVQTFPGGAVFAHDVDTAVETGDGPDAYRERETIVFRADGDRLVAVHEHLSPFPG</sequence>
<protein>
    <submittedName>
        <fullName evidence="2">Nuclear transport factor 2 family protein</fullName>
    </submittedName>
</protein>
<evidence type="ECO:0000259" key="1">
    <source>
        <dbReference type="Pfam" id="PF13474"/>
    </source>
</evidence>
<dbReference type="Proteomes" id="UP000325243">
    <property type="component" value="Unassembled WGS sequence"/>
</dbReference>
<feature type="domain" description="SnoaL-like" evidence="1">
    <location>
        <begin position="11"/>
        <end position="129"/>
    </location>
</feature>
<dbReference type="AlphaFoldDB" id="A0A5S4V6B7"/>
<organism evidence="2 3">
    <name type="scientific">Agromyces mariniharenae</name>
    <dbReference type="NCBI Taxonomy" id="2604423"/>
    <lineage>
        <taxon>Bacteria</taxon>
        <taxon>Bacillati</taxon>
        <taxon>Actinomycetota</taxon>
        <taxon>Actinomycetes</taxon>
        <taxon>Micrococcales</taxon>
        <taxon>Microbacteriaceae</taxon>
        <taxon>Agromyces</taxon>
    </lineage>
</organism>
<proteinExistence type="predicted"/>
<evidence type="ECO:0000313" key="2">
    <source>
        <dbReference type="EMBL" id="TYL52831.1"/>
    </source>
</evidence>
<gene>
    <name evidence="2" type="ORF">FYC51_03580</name>
</gene>
<dbReference type="InterPro" id="IPR032710">
    <property type="entry name" value="NTF2-like_dom_sf"/>
</dbReference>
<dbReference type="Gene3D" id="3.10.450.50">
    <property type="match status" value="1"/>
</dbReference>
<dbReference type="InterPro" id="IPR037401">
    <property type="entry name" value="SnoaL-like"/>
</dbReference>
<dbReference type="Pfam" id="PF13474">
    <property type="entry name" value="SnoaL_3"/>
    <property type="match status" value="1"/>
</dbReference>
<reference evidence="2 3" key="1">
    <citation type="submission" date="2019-08" db="EMBL/GenBank/DDBJ databases">
        <authorList>
            <person name="Hu J."/>
        </authorList>
    </citation>
    <scope>NUCLEOTIDE SEQUENCE [LARGE SCALE GENOMIC DNA]</scope>
    <source>
        <strain evidence="2 3">NEAU-184</strain>
    </source>
</reference>
<name>A0A5S4V6B7_9MICO</name>